<dbReference type="Proteomes" id="UP000266313">
    <property type="component" value="Chromosome"/>
</dbReference>
<evidence type="ECO:0000313" key="2">
    <source>
        <dbReference type="Proteomes" id="UP000266313"/>
    </source>
</evidence>
<evidence type="ECO:0000313" key="1">
    <source>
        <dbReference type="EMBL" id="BBA34979.1"/>
    </source>
</evidence>
<protein>
    <submittedName>
        <fullName evidence="1">Uncharacterized protein</fullName>
    </submittedName>
</protein>
<dbReference type="EMBL" id="AP017928">
    <property type="protein sequence ID" value="BBA34979.1"/>
    <property type="molecule type" value="Genomic_DNA"/>
</dbReference>
<accession>A0A250KYW5</accession>
<sequence>MQNFSDRLVRIPELTARWRSGGLSDAAYAALYFFIWQIGMHGPRFASRKVKSDPRPDASSWLADFDRSAGSELERVLVDRIERYHFFGLIPNASVALSAWLRGEWPLLLTERIPTPGEVLEMQAAGRRPVTVVADYPRLLRPVLKKPNGFAFFVHDLEHAFKFFHDPNVHDGQRKFFGLLRETVRQGLLGPYLGDPVFREKFDYLISDMNTHVIHSLRFLGAILIECILRREGKAPHETLSSAAGDELAGLLQILSRCWMFSPAAEEAVLRLIDGGFGEADAALIERAVLQAS</sequence>
<dbReference type="KEGG" id="mmai:sS8_3036"/>
<dbReference type="OrthoDB" id="5561224at2"/>
<keyword evidence="2" id="KW-1185">Reference proteome</keyword>
<organism evidence="1 2">
    <name type="scientific">Methylocaldum marinum</name>
    <dbReference type="NCBI Taxonomy" id="1432792"/>
    <lineage>
        <taxon>Bacteria</taxon>
        <taxon>Pseudomonadati</taxon>
        <taxon>Pseudomonadota</taxon>
        <taxon>Gammaproteobacteria</taxon>
        <taxon>Methylococcales</taxon>
        <taxon>Methylococcaceae</taxon>
        <taxon>Methylocaldum</taxon>
    </lineage>
</organism>
<dbReference type="RefSeq" id="WP_119630262.1">
    <property type="nucleotide sequence ID" value="NZ_AP017928.1"/>
</dbReference>
<reference evidence="1 2" key="1">
    <citation type="submission" date="2016-12" db="EMBL/GenBank/DDBJ databases">
        <title>Genome sequencing of Methylocaldum marinum.</title>
        <authorList>
            <person name="Takeuchi M."/>
            <person name="Kamagata Y."/>
            <person name="Hiraoka S."/>
            <person name="Oshima K."/>
            <person name="Hattori M."/>
            <person name="Iwasaki W."/>
        </authorList>
    </citation>
    <scope>NUCLEOTIDE SEQUENCE [LARGE SCALE GENOMIC DNA]</scope>
    <source>
        <strain evidence="1 2">S8</strain>
    </source>
</reference>
<name>A0A250KYW5_9GAMM</name>
<dbReference type="AlphaFoldDB" id="A0A250KYW5"/>
<gene>
    <name evidence="1" type="ORF">sS8_3036</name>
</gene>
<proteinExistence type="predicted"/>